<evidence type="ECO:0000313" key="1">
    <source>
        <dbReference type="EMBL" id="MEF2965047.1"/>
    </source>
</evidence>
<sequence length="78" mass="8892">MADNVNHPCHYTSGKVECIDAIEAATEGLNGFEAYTTGNILKYLWRWKRKNGTEDLKKAQWYLNRLIETVGENNGTTK</sequence>
<keyword evidence="2" id="KW-1185">Reference proteome</keyword>
<accession>A0ABU7VMR1</accession>
<dbReference type="Pfam" id="PF11753">
    <property type="entry name" value="DUF3310"/>
    <property type="match status" value="1"/>
</dbReference>
<protein>
    <submittedName>
        <fullName evidence="1">DUF3310 domain-containing protein</fullName>
    </submittedName>
</protein>
<dbReference type="RefSeq" id="WP_331845289.1">
    <property type="nucleotide sequence ID" value="NZ_JAZHPZ010000002.1"/>
</dbReference>
<dbReference type="EMBL" id="JAZHPZ010000002">
    <property type="protein sequence ID" value="MEF2965047.1"/>
    <property type="molecule type" value="Genomic_DNA"/>
</dbReference>
<name>A0ABU7VMR1_9BACL</name>
<reference evidence="1 2" key="1">
    <citation type="submission" date="2024-02" db="EMBL/GenBank/DDBJ databases">
        <title>A nitrogen-fixing paenibacillus bacterium.</title>
        <authorList>
            <person name="Zhang W.L."/>
            <person name="Chen S.F."/>
        </authorList>
    </citation>
    <scope>NUCLEOTIDE SEQUENCE [LARGE SCALE GENOMIC DNA]</scope>
    <source>
        <strain evidence="1 2">M1</strain>
    </source>
</reference>
<organism evidence="1 2">
    <name type="scientific">Paenibacillus haidiansis</name>
    <dbReference type="NCBI Taxonomy" id="1574488"/>
    <lineage>
        <taxon>Bacteria</taxon>
        <taxon>Bacillati</taxon>
        <taxon>Bacillota</taxon>
        <taxon>Bacilli</taxon>
        <taxon>Bacillales</taxon>
        <taxon>Paenibacillaceae</taxon>
        <taxon>Paenibacillus</taxon>
    </lineage>
</organism>
<proteinExistence type="predicted"/>
<comment type="caution">
    <text evidence="1">The sequence shown here is derived from an EMBL/GenBank/DDBJ whole genome shotgun (WGS) entry which is preliminary data.</text>
</comment>
<evidence type="ECO:0000313" key="2">
    <source>
        <dbReference type="Proteomes" id="UP001306950"/>
    </source>
</evidence>
<gene>
    <name evidence="1" type="ORF">V3851_04320</name>
</gene>
<dbReference type="InterPro" id="IPR021739">
    <property type="entry name" value="SaV-like"/>
</dbReference>
<dbReference type="Proteomes" id="UP001306950">
    <property type="component" value="Unassembled WGS sequence"/>
</dbReference>